<dbReference type="Gene3D" id="3.60.15.10">
    <property type="entry name" value="Ribonuclease Z/Hydroxyacylglutathione hydrolase-like"/>
    <property type="match status" value="1"/>
</dbReference>
<dbReference type="CDD" id="cd16295">
    <property type="entry name" value="TTHA0252-CPSF-like_MBL-fold"/>
    <property type="match status" value="1"/>
</dbReference>
<evidence type="ECO:0000313" key="5">
    <source>
        <dbReference type="Proteomes" id="UP001597469"/>
    </source>
</evidence>
<organism evidence="4 5">
    <name type="scientific">Spirosoma soli</name>
    <dbReference type="NCBI Taxonomy" id="1770529"/>
    <lineage>
        <taxon>Bacteria</taxon>
        <taxon>Pseudomonadati</taxon>
        <taxon>Bacteroidota</taxon>
        <taxon>Cytophagia</taxon>
        <taxon>Cytophagales</taxon>
        <taxon>Cytophagaceae</taxon>
        <taxon>Spirosoma</taxon>
    </lineage>
</organism>
<dbReference type="Pfam" id="PF10996">
    <property type="entry name" value="Beta-Casp"/>
    <property type="match status" value="1"/>
</dbReference>
<dbReference type="SMART" id="SM01027">
    <property type="entry name" value="Beta-Casp"/>
    <property type="match status" value="1"/>
</dbReference>
<keyword evidence="5" id="KW-1185">Reference proteome</keyword>
<dbReference type="PANTHER" id="PTHR11203:SF37">
    <property type="entry name" value="INTEGRATOR COMPLEX SUBUNIT 11"/>
    <property type="match status" value="1"/>
</dbReference>
<protein>
    <submittedName>
        <fullName evidence="4">MBL fold metallo-hydrolase RNA specificity domain-containing protein</fullName>
    </submittedName>
</protein>
<keyword evidence="1" id="KW-0378">Hydrolase</keyword>
<feature type="domain" description="Metallo-beta-lactamase" evidence="2">
    <location>
        <begin position="13"/>
        <end position="270"/>
    </location>
</feature>
<accession>A0ABW5M0B3</accession>
<dbReference type="Proteomes" id="UP001597469">
    <property type="component" value="Unassembled WGS sequence"/>
</dbReference>
<dbReference type="InterPro" id="IPR001279">
    <property type="entry name" value="Metallo-B-lactamas"/>
</dbReference>
<comment type="caution">
    <text evidence="4">The sequence shown here is derived from an EMBL/GenBank/DDBJ whole genome shotgun (WGS) entry which is preliminary data.</text>
</comment>
<dbReference type="InterPro" id="IPR011108">
    <property type="entry name" value="RMMBL"/>
</dbReference>
<dbReference type="RefSeq" id="WP_381518736.1">
    <property type="nucleotide sequence ID" value="NZ_JBHULN010000001.1"/>
</dbReference>
<gene>
    <name evidence="4" type="ORF">ACFSUS_02790</name>
</gene>
<dbReference type="SUPFAM" id="SSF56281">
    <property type="entry name" value="Metallo-hydrolase/oxidoreductase"/>
    <property type="match status" value="1"/>
</dbReference>
<sequence>MKLSFLGAARQVTGSMYLLELEDDYRILIDCGSDLERSGPVQAGPGLAGSNGQAIPTTPHAGFFPFEASSINLVLLTHAHVDHSGNLPNLFREGYEGQILCTEPTFALTNVLLKDAASLNQKRINELNASKKQRVKDRQAQMQKDLFLDKQVRETMENVVPIAFNRKFRVADGVDVTFIPAGHLLGAAHIVINVTENGERKSICFSGDIGRKNYPLLVDPGTVPPVDYLVCESTYGNRLHENRLSPEEALADVIQRTCIDIPGRLIIPSFSVGRTQALLYTLNKLYTERDFPPIKVFSDSPMGFESTKIYLQHVKMLNGEAREFYKENETLFDFQNFQFLESSKASKAVSNYGEPCIIISSSGMVQGGRVEYHVAENISNPYSTILIIGYCAEGTLGWRLLNGQQTLTIKGKEHQVLASIEKIDVFSGHGDRNDLMEFVGMQSPETLRNIFLVHGEYESMESFKATLAEAGYPQVIIPKKGESFEL</sequence>
<proteinExistence type="predicted"/>
<dbReference type="SMART" id="SM00849">
    <property type="entry name" value="Lactamase_B"/>
    <property type="match status" value="1"/>
</dbReference>
<dbReference type="EMBL" id="JBHULN010000001">
    <property type="protein sequence ID" value="MFD2569541.1"/>
    <property type="molecule type" value="Genomic_DNA"/>
</dbReference>
<reference evidence="5" key="1">
    <citation type="journal article" date="2019" name="Int. J. Syst. Evol. Microbiol.">
        <title>The Global Catalogue of Microorganisms (GCM) 10K type strain sequencing project: providing services to taxonomists for standard genome sequencing and annotation.</title>
        <authorList>
            <consortium name="The Broad Institute Genomics Platform"/>
            <consortium name="The Broad Institute Genome Sequencing Center for Infectious Disease"/>
            <person name="Wu L."/>
            <person name="Ma J."/>
        </authorList>
    </citation>
    <scope>NUCLEOTIDE SEQUENCE [LARGE SCALE GENOMIC DNA]</scope>
    <source>
        <strain evidence="5">KCTC 42805</strain>
    </source>
</reference>
<dbReference type="InterPro" id="IPR050698">
    <property type="entry name" value="MBL"/>
</dbReference>
<evidence type="ECO:0000256" key="1">
    <source>
        <dbReference type="ARBA" id="ARBA00022801"/>
    </source>
</evidence>
<dbReference type="Pfam" id="PF07521">
    <property type="entry name" value="RMMBL"/>
    <property type="match status" value="1"/>
</dbReference>
<dbReference type="InterPro" id="IPR036866">
    <property type="entry name" value="RibonucZ/Hydroxyglut_hydro"/>
</dbReference>
<dbReference type="Pfam" id="PF00753">
    <property type="entry name" value="Lactamase_B"/>
    <property type="match status" value="1"/>
</dbReference>
<dbReference type="PANTHER" id="PTHR11203">
    <property type="entry name" value="CLEAVAGE AND POLYADENYLATION SPECIFICITY FACTOR FAMILY MEMBER"/>
    <property type="match status" value="1"/>
</dbReference>
<dbReference type="InterPro" id="IPR022712">
    <property type="entry name" value="Beta_Casp"/>
</dbReference>
<feature type="domain" description="Beta-Casp" evidence="3">
    <location>
        <begin position="275"/>
        <end position="400"/>
    </location>
</feature>
<evidence type="ECO:0000313" key="4">
    <source>
        <dbReference type="EMBL" id="MFD2569541.1"/>
    </source>
</evidence>
<evidence type="ECO:0000259" key="3">
    <source>
        <dbReference type="SMART" id="SM01027"/>
    </source>
</evidence>
<evidence type="ECO:0000259" key="2">
    <source>
        <dbReference type="SMART" id="SM00849"/>
    </source>
</evidence>
<name>A0ABW5M0B3_9BACT</name>
<dbReference type="Gene3D" id="3.40.50.10890">
    <property type="match status" value="1"/>
</dbReference>